<feature type="region of interest" description="Disordered" evidence="1">
    <location>
        <begin position="176"/>
        <end position="196"/>
    </location>
</feature>
<dbReference type="AlphaFoldDB" id="A0A9W9C667"/>
<dbReference type="RefSeq" id="XP_056065197.1">
    <property type="nucleotide sequence ID" value="XM_056221210.1"/>
</dbReference>
<proteinExistence type="predicted"/>
<dbReference type="OrthoDB" id="3767489at2759"/>
<protein>
    <submittedName>
        <fullName evidence="2">Uncharacterized protein</fullName>
    </submittedName>
</protein>
<dbReference type="EMBL" id="JAPEUX010000010">
    <property type="protein sequence ID" value="KAJ4344745.1"/>
    <property type="molecule type" value="Genomic_DNA"/>
</dbReference>
<organism evidence="2 3">
    <name type="scientific">Didymosphaeria variabile</name>
    <dbReference type="NCBI Taxonomy" id="1932322"/>
    <lineage>
        <taxon>Eukaryota</taxon>
        <taxon>Fungi</taxon>
        <taxon>Dikarya</taxon>
        <taxon>Ascomycota</taxon>
        <taxon>Pezizomycotina</taxon>
        <taxon>Dothideomycetes</taxon>
        <taxon>Pleosporomycetidae</taxon>
        <taxon>Pleosporales</taxon>
        <taxon>Massarineae</taxon>
        <taxon>Didymosphaeriaceae</taxon>
        <taxon>Didymosphaeria</taxon>
    </lineage>
</organism>
<evidence type="ECO:0000313" key="2">
    <source>
        <dbReference type="EMBL" id="KAJ4344745.1"/>
    </source>
</evidence>
<gene>
    <name evidence="2" type="ORF">N0V89_012489</name>
</gene>
<dbReference type="GeneID" id="80916019"/>
<name>A0A9W9C667_9PLEO</name>
<reference evidence="2" key="1">
    <citation type="submission" date="2022-10" db="EMBL/GenBank/DDBJ databases">
        <title>Tapping the CABI collections for fungal endophytes: first genome assemblies for Collariella, Neodidymelliopsis, Ascochyta clinopodiicola, Didymella pomorum, Didymosphaeria variabile, Neocosmospora piperis and Neocucurbitaria cava.</title>
        <authorList>
            <person name="Hill R."/>
        </authorList>
    </citation>
    <scope>NUCLEOTIDE SEQUENCE</scope>
    <source>
        <strain evidence="2">IMI 356815</strain>
    </source>
</reference>
<dbReference type="Proteomes" id="UP001140513">
    <property type="component" value="Unassembled WGS sequence"/>
</dbReference>
<keyword evidence="3" id="KW-1185">Reference proteome</keyword>
<comment type="caution">
    <text evidence="2">The sequence shown here is derived from an EMBL/GenBank/DDBJ whole genome shotgun (WGS) entry which is preliminary data.</text>
</comment>
<evidence type="ECO:0000256" key="1">
    <source>
        <dbReference type="SAM" id="MobiDB-lite"/>
    </source>
</evidence>
<evidence type="ECO:0000313" key="3">
    <source>
        <dbReference type="Proteomes" id="UP001140513"/>
    </source>
</evidence>
<sequence length="208" mass="22874">MSFSAIAGDASAGVKPLLAKDLPTQAFPADLVEKVTFSLSRLHERMESVHYAETGPRDRPPSKDDRHKFTLWHGTASSKHVKLPGDFAFREAADLALMSLFGFAFAAKLQHDVENWPKLDDIDNAANPGGFFPQFVGRKEAGWALDQHGCLALTVVQGDELLWYYVKAEVGDDQAPLPAGNDLPIDPLPEQNKPSGFKKFSLKALKRC</sequence>
<accession>A0A9W9C667</accession>